<dbReference type="Pfam" id="PF25053">
    <property type="entry name" value="DUF7791"/>
    <property type="match status" value="1"/>
</dbReference>
<accession>A0A9P9BQ05</accession>
<dbReference type="InterPro" id="IPR027417">
    <property type="entry name" value="P-loop_NTPase"/>
</dbReference>
<dbReference type="Proteomes" id="UP000756346">
    <property type="component" value="Unassembled WGS sequence"/>
</dbReference>
<evidence type="ECO:0000313" key="6">
    <source>
        <dbReference type="Proteomes" id="UP000756346"/>
    </source>
</evidence>
<reference evidence="5" key="1">
    <citation type="journal article" date="2021" name="Nat. Commun.">
        <title>Genetic determinants of endophytism in the Arabidopsis root mycobiome.</title>
        <authorList>
            <person name="Mesny F."/>
            <person name="Miyauchi S."/>
            <person name="Thiergart T."/>
            <person name="Pickel B."/>
            <person name="Atanasova L."/>
            <person name="Karlsson M."/>
            <person name="Huettel B."/>
            <person name="Barry K.W."/>
            <person name="Haridas S."/>
            <person name="Chen C."/>
            <person name="Bauer D."/>
            <person name="Andreopoulos W."/>
            <person name="Pangilinan J."/>
            <person name="LaButti K."/>
            <person name="Riley R."/>
            <person name="Lipzen A."/>
            <person name="Clum A."/>
            <person name="Drula E."/>
            <person name="Henrissat B."/>
            <person name="Kohler A."/>
            <person name="Grigoriev I.V."/>
            <person name="Martin F.M."/>
            <person name="Hacquard S."/>
        </authorList>
    </citation>
    <scope>NUCLEOTIDE SEQUENCE</scope>
    <source>
        <strain evidence="5">MPI-CAGE-CH-0230</strain>
    </source>
</reference>
<dbReference type="RefSeq" id="XP_046014486.1">
    <property type="nucleotide sequence ID" value="XM_046162555.1"/>
</dbReference>
<evidence type="ECO:0008006" key="7">
    <source>
        <dbReference type="Google" id="ProtNLM"/>
    </source>
</evidence>
<evidence type="ECO:0000313" key="5">
    <source>
        <dbReference type="EMBL" id="KAH7033654.1"/>
    </source>
</evidence>
<dbReference type="PANTHER" id="PTHR10039:SF5">
    <property type="entry name" value="NACHT DOMAIN-CONTAINING PROTEIN"/>
    <property type="match status" value="1"/>
</dbReference>
<name>A0A9P9BQ05_9PEZI</name>
<dbReference type="EMBL" id="JAGTJQ010000023">
    <property type="protein sequence ID" value="KAH7007859.1"/>
    <property type="molecule type" value="Genomic_DNA"/>
</dbReference>
<dbReference type="SUPFAM" id="SSF52540">
    <property type="entry name" value="P-loop containing nucleoside triphosphate hydrolases"/>
    <property type="match status" value="1"/>
</dbReference>
<dbReference type="EMBL" id="JAGTJQ010000004">
    <property type="protein sequence ID" value="KAH7033654.1"/>
    <property type="molecule type" value="Genomic_DNA"/>
</dbReference>
<feature type="domain" description="Nephrocystin 3-like N-terminal" evidence="2">
    <location>
        <begin position="268"/>
        <end position="433"/>
    </location>
</feature>
<protein>
    <recommendedName>
        <fullName evidence="7">NACHT domain-containing protein</fullName>
    </recommendedName>
</protein>
<dbReference type="GeneID" id="70192101"/>
<dbReference type="InterPro" id="IPR056693">
    <property type="entry name" value="DUF7791"/>
</dbReference>
<dbReference type="InterPro" id="IPR056884">
    <property type="entry name" value="NPHP3-like_N"/>
</dbReference>
<dbReference type="PANTHER" id="PTHR10039">
    <property type="entry name" value="AMELOGENIN"/>
    <property type="match status" value="1"/>
</dbReference>
<evidence type="ECO:0000259" key="3">
    <source>
        <dbReference type="Pfam" id="PF25053"/>
    </source>
</evidence>
<evidence type="ECO:0000259" key="2">
    <source>
        <dbReference type="Pfam" id="PF24883"/>
    </source>
</evidence>
<gene>
    <name evidence="5" type="ORF">B0I36DRAFT_430826</name>
    <name evidence="4" type="ORF">B0I36DRAFT_437164</name>
</gene>
<comment type="caution">
    <text evidence="5">The sequence shown here is derived from an EMBL/GenBank/DDBJ whole genome shotgun (WGS) entry which is preliminary data.</text>
</comment>
<dbReference type="Gene3D" id="3.40.50.300">
    <property type="entry name" value="P-loop containing nucleotide triphosphate hydrolases"/>
    <property type="match status" value="1"/>
</dbReference>
<keyword evidence="1" id="KW-0677">Repeat</keyword>
<organism evidence="5 6">
    <name type="scientific">Microdochium trichocladiopsis</name>
    <dbReference type="NCBI Taxonomy" id="1682393"/>
    <lineage>
        <taxon>Eukaryota</taxon>
        <taxon>Fungi</taxon>
        <taxon>Dikarya</taxon>
        <taxon>Ascomycota</taxon>
        <taxon>Pezizomycotina</taxon>
        <taxon>Sordariomycetes</taxon>
        <taxon>Xylariomycetidae</taxon>
        <taxon>Xylariales</taxon>
        <taxon>Microdochiaceae</taxon>
        <taxon>Microdochium</taxon>
    </lineage>
</organism>
<evidence type="ECO:0000256" key="1">
    <source>
        <dbReference type="ARBA" id="ARBA00022737"/>
    </source>
</evidence>
<dbReference type="OrthoDB" id="5086500at2759"/>
<proteinExistence type="predicted"/>
<keyword evidence="6" id="KW-1185">Reference proteome</keyword>
<evidence type="ECO:0000313" key="4">
    <source>
        <dbReference type="EMBL" id="KAH7007859.1"/>
    </source>
</evidence>
<sequence length="1058" mass="119038">MEALAAFSLACNVLQLVGLGLKISKVLKAIRDDHQPDSGVQSYAVTLKQLGHEVTQSVATQGPSANVALCSRAADVVAVAEELEKLLFRFTTGRKNRLRDLVAYARKQNDIKALELRLQKTRDALQSTILIEVWQKVYAQWDTIKIEVPSFRNELKTLALELQRGNTNVLDIIAKQDAALQALGGIEIDTLYIKENLIRQQAETQQSSELKGFLASLYFPSMNARRNMSSIVAAQGTFQWALDTSSQLQTENTTENRRDHRMRTARRLRLWMEDPGQRLFWVSGKPGSGKSTLMHYLASMPEKLHATTSGRNDASHTMLSAFIWAAGDELQKSVKGLLCTLLHQLFNQSSGLARLALEAQKGPFSMKVSVSDWSEAELRSTLSGALQVLQGLVHIIIDGLDEVHPGDGSPERLMGLVQSLVAHGNVKLCVSSRPELFFERSLQHYPHFRLQDITWDDMEHYARQELAEALESIPNSASWRHNTEAVLHHIVYHAQGVFLWLQLVIRSLKTGIINGDSWEMLWERISELPVDLESIYRAMVRRLERESKSYRDFAGTVFALLLMHDHFVADNFLLAMDRIVSITLYFDEDLRRRLIEGDAGSHRSSQREVLSRVKRVCNQMRVRCAGLVEPPSNFDSLPTDFDVESTFWRASVTFIHRTVHDFMLDAGRGLWEEVMPQDLTVCLSVQHAQSKMLGRRIAPTGLWGPPVWDGEWDMDLLEWCDAIPEGLAGNQREAVFEQLAQMMTAEGHWSRDERNPCVLAVACTYGIVPPRHWLESWTPTGMSTADFVDHLLTASLALCTEQTSGIVSWLLENGANPARRDLAHWPGTNWPSASVLAAGWFVEDPHTRGQALQAIMDLDSGLEQQLTVLYTRLGGCIFALNRHTSLCSFPLRLSQADTRGRHVPVLRMQFPALLRLALHSIKPRHMVAMPIANHILQRHSTTESSIQLLGFVNIRAPIYRGDRRFASITGSYKLERELILPPPRPTLTAALGVLDKFDAEIDAILEAPMLDSSLPRMDSPETMDWLLASGLAKDKRDRYYSYVQADESRDLGGQDSSD</sequence>
<dbReference type="AlphaFoldDB" id="A0A9P9BQ05"/>
<dbReference type="Pfam" id="PF24883">
    <property type="entry name" value="NPHP3_N"/>
    <property type="match status" value="1"/>
</dbReference>
<feature type="domain" description="DUF7791" evidence="3">
    <location>
        <begin position="604"/>
        <end position="664"/>
    </location>
</feature>